<gene>
    <name evidence="1" type="ORF">BJP36_35860</name>
</gene>
<reference evidence="1" key="1">
    <citation type="journal article" date="2017" name="Proc. Natl. Acad. Sci. U.S.A.">
        <title>Comparative genomics uncovers the prolific and distinctive metabolic potential of the cyanobacterial genus Moorea.</title>
        <authorList>
            <person name="Leao T."/>
            <person name="Castelao G."/>
            <person name="Korobeynikov A."/>
            <person name="Monroe E.A."/>
            <person name="Podell S."/>
            <person name="Glukhov E."/>
            <person name="Allen E.E."/>
            <person name="Gerwick W.H."/>
            <person name="Gerwick L."/>
        </authorList>
    </citation>
    <scope>NUCLEOTIDE SEQUENCE</scope>
    <source>
        <strain evidence="1">JHB</strain>
    </source>
</reference>
<proteinExistence type="predicted"/>
<evidence type="ECO:0000313" key="1">
    <source>
        <dbReference type="EMBL" id="WAN69469.1"/>
    </source>
</evidence>
<reference evidence="1" key="2">
    <citation type="submission" date="2022-10" db="EMBL/GenBank/DDBJ databases">
        <authorList>
            <person name="Ngo T.-E."/>
        </authorList>
    </citation>
    <scope>NUCLEOTIDE SEQUENCE</scope>
    <source>
        <strain evidence="1">JHB</strain>
    </source>
</reference>
<dbReference type="EMBL" id="CP017708">
    <property type="protein sequence ID" value="WAN69469.1"/>
    <property type="molecule type" value="Genomic_DNA"/>
</dbReference>
<dbReference type="AlphaFoldDB" id="A0A9Q9UW37"/>
<protein>
    <submittedName>
        <fullName evidence="1">Uncharacterized protein</fullName>
    </submittedName>
</protein>
<accession>A0A9Q9UW37</accession>
<organism evidence="1">
    <name type="scientific">Moorena producens (strain JHB)</name>
    <dbReference type="NCBI Taxonomy" id="1454205"/>
    <lineage>
        <taxon>Bacteria</taxon>
        <taxon>Bacillati</taxon>
        <taxon>Cyanobacteriota</taxon>
        <taxon>Cyanophyceae</taxon>
        <taxon>Coleofasciculales</taxon>
        <taxon>Coleofasciculaceae</taxon>
        <taxon>Moorena</taxon>
    </lineage>
</organism>
<sequence length="47" mass="5186">MSEEGGDLLEALSNNLAAIEQKQDLSGIHLESWPVERISILAHLPIF</sequence>
<dbReference type="Proteomes" id="UP000176944">
    <property type="component" value="Chromosome"/>
</dbReference>
<name>A0A9Q9UW37_MOOP1</name>